<dbReference type="Proteomes" id="UP001470230">
    <property type="component" value="Unassembled WGS sequence"/>
</dbReference>
<protein>
    <recommendedName>
        <fullName evidence="3">DUF3447 domain-containing protein</fullName>
    </recommendedName>
</protein>
<dbReference type="EMBL" id="JAPFFF010000014">
    <property type="protein sequence ID" value="KAK8870632.1"/>
    <property type="molecule type" value="Genomic_DNA"/>
</dbReference>
<evidence type="ECO:0008006" key="3">
    <source>
        <dbReference type="Google" id="ProtNLM"/>
    </source>
</evidence>
<evidence type="ECO:0000313" key="2">
    <source>
        <dbReference type="Proteomes" id="UP001470230"/>
    </source>
</evidence>
<organism evidence="1 2">
    <name type="scientific">Tritrichomonas musculus</name>
    <dbReference type="NCBI Taxonomy" id="1915356"/>
    <lineage>
        <taxon>Eukaryota</taxon>
        <taxon>Metamonada</taxon>
        <taxon>Parabasalia</taxon>
        <taxon>Tritrichomonadida</taxon>
        <taxon>Tritrichomonadidae</taxon>
        <taxon>Tritrichomonas</taxon>
    </lineage>
</organism>
<proteinExistence type="predicted"/>
<evidence type="ECO:0000313" key="1">
    <source>
        <dbReference type="EMBL" id="KAK8870632.1"/>
    </source>
</evidence>
<name>A0ABR2IZ40_9EUKA</name>
<reference evidence="1 2" key="1">
    <citation type="submission" date="2024-04" db="EMBL/GenBank/DDBJ databases">
        <title>Tritrichomonas musculus Genome.</title>
        <authorList>
            <person name="Alves-Ferreira E."/>
            <person name="Grigg M."/>
            <person name="Lorenzi H."/>
            <person name="Galac M."/>
        </authorList>
    </citation>
    <scope>NUCLEOTIDE SEQUENCE [LARGE SCALE GENOMIC DNA]</scope>
    <source>
        <strain evidence="1 2">EAF2021</strain>
    </source>
</reference>
<gene>
    <name evidence="1" type="ORF">M9Y10_008519</name>
</gene>
<sequence>MGENDSYIYSLIRQGLTEEFISYTNRATISLLSIIQPSIFETNLFLMQKTPTLIEYASFFGSIEIIQNLQYKNISLTNSMWLYEVHSDNAELIHFLEENKIKPLDNNQNNFNYDPFNSNYNYNLFNFNYNYNPFMAYQKERSITYKEIYEESIKSHHNAIADYIKENYLVQIQVDCYEQPLFPI</sequence>
<comment type="caution">
    <text evidence="1">The sequence shown here is derived from an EMBL/GenBank/DDBJ whole genome shotgun (WGS) entry which is preliminary data.</text>
</comment>
<keyword evidence="2" id="KW-1185">Reference proteome</keyword>
<accession>A0ABR2IZ40</accession>